<dbReference type="InterPro" id="IPR005829">
    <property type="entry name" value="Sugar_transporter_CS"/>
</dbReference>
<dbReference type="PRINTS" id="PR00171">
    <property type="entry name" value="SUGRTRNSPORT"/>
</dbReference>
<dbReference type="PANTHER" id="PTHR48021">
    <property type="match status" value="1"/>
</dbReference>
<gene>
    <name evidence="11" type="ORF">E2986_13545</name>
</gene>
<evidence type="ECO:0000256" key="9">
    <source>
        <dbReference type="SAM" id="Phobius"/>
    </source>
</evidence>
<keyword evidence="12" id="KW-1185">Reference proteome</keyword>
<feature type="transmembrane region" description="Helical" evidence="9">
    <location>
        <begin position="265"/>
        <end position="287"/>
    </location>
</feature>
<evidence type="ECO:0000313" key="12">
    <source>
        <dbReference type="Proteomes" id="UP000655588"/>
    </source>
</evidence>
<dbReference type="EMBL" id="WNWW01000279">
    <property type="protein sequence ID" value="KAF3427025.1"/>
    <property type="molecule type" value="Genomic_DNA"/>
</dbReference>
<dbReference type="InterPro" id="IPR036259">
    <property type="entry name" value="MFS_trans_sf"/>
</dbReference>
<accession>A0A833S952</accession>
<evidence type="ECO:0000256" key="3">
    <source>
        <dbReference type="ARBA" id="ARBA00022475"/>
    </source>
</evidence>
<feature type="transmembrane region" description="Helical" evidence="9">
    <location>
        <begin position="65"/>
        <end position="83"/>
    </location>
</feature>
<feature type="transmembrane region" description="Helical" evidence="9">
    <location>
        <begin position="95"/>
        <end position="112"/>
    </location>
</feature>
<feature type="domain" description="Major facilitator superfamily (MFS) profile" evidence="10">
    <location>
        <begin position="22"/>
        <end position="457"/>
    </location>
</feature>
<dbReference type="AlphaFoldDB" id="A0A833S952"/>
<dbReference type="PROSITE" id="PS00217">
    <property type="entry name" value="SUGAR_TRANSPORT_2"/>
    <property type="match status" value="1"/>
</dbReference>
<reference evidence="11" key="1">
    <citation type="submission" date="2019-11" db="EMBL/GenBank/DDBJ databases">
        <title>The nuclear and mitochondrial genomes of Frieseomelitta varia - a highly eusocial stingless bee (Meliponini) with a permanently sterile worker caste.</title>
        <authorList>
            <person name="Freitas F.C.P."/>
            <person name="Lourenco A.P."/>
            <person name="Nunes F.M.F."/>
            <person name="Paschoal A.R."/>
            <person name="Abreu F.C.P."/>
            <person name="Barbin F.O."/>
            <person name="Bataglia L."/>
            <person name="Cardoso-Junior C.A.M."/>
            <person name="Cervoni M.S."/>
            <person name="Silva S.R."/>
            <person name="Dalarmi F."/>
            <person name="Del Lama M.A."/>
            <person name="Depintor T.S."/>
            <person name="Ferreira K.M."/>
            <person name="Goria P.S."/>
            <person name="Jaskot M.C."/>
            <person name="Lago D.C."/>
            <person name="Luna-Lucena D."/>
            <person name="Moda L.M."/>
            <person name="Nascimento L."/>
            <person name="Pedrino M."/>
            <person name="Rabico F.O."/>
            <person name="Sanches F.C."/>
            <person name="Santos D.E."/>
            <person name="Santos C.G."/>
            <person name="Vieira J."/>
            <person name="Lopes T.F."/>
            <person name="Barchuk A.R."/>
            <person name="Hartfelder K."/>
            <person name="Simoes Z.L.P."/>
            <person name="Bitondi M.M.G."/>
            <person name="Pinheiro D.G."/>
        </authorList>
    </citation>
    <scope>NUCLEOTIDE SEQUENCE</scope>
    <source>
        <strain evidence="11">USP_RPSP 00005682</strain>
        <tissue evidence="11">Whole individual</tissue>
    </source>
</reference>
<dbReference type="FunFam" id="1.20.1250.20:FF:000218">
    <property type="entry name" value="facilitated trehalose transporter Tret1"/>
    <property type="match status" value="1"/>
</dbReference>
<dbReference type="InterPro" id="IPR050549">
    <property type="entry name" value="MFS_Trehalose_Transporter"/>
</dbReference>
<dbReference type="PANTHER" id="PTHR48021:SF1">
    <property type="entry name" value="GH07001P-RELATED"/>
    <property type="match status" value="1"/>
</dbReference>
<evidence type="ECO:0000313" key="11">
    <source>
        <dbReference type="EMBL" id="KAF3427025.1"/>
    </source>
</evidence>
<feature type="transmembrane region" description="Helical" evidence="9">
    <location>
        <begin position="155"/>
        <end position="177"/>
    </location>
</feature>
<keyword evidence="4" id="KW-0762">Sugar transport</keyword>
<evidence type="ECO:0000256" key="5">
    <source>
        <dbReference type="ARBA" id="ARBA00022692"/>
    </source>
</evidence>
<evidence type="ECO:0000256" key="2">
    <source>
        <dbReference type="ARBA" id="ARBA00022448"/>
    </source>
</evidence>
<dbReference type="InterPro" id="IPR020846">
    <property type="entry name" value="MFS_dom"/>
</dbReference>
<organism evidence="11 12">
    <name type="scientific">Frieseomelitta varia</name>
    <dbReference type="NCBI Taxonomy" id="561572"/>
    <lineage>
        <taxon>Eukaryota</taxon>
        <taxon>Metazoa</taxon>
        <taxon>Ecdysozoa</taxon>
        <taxon>Arthropoda</taxon>
        <taxon>Hexapoda</taxon>
        <taxon>Insecta</taxon>
        <taxon>Pterygota</taxon>
        <taxon>Neoptera</taxon>
        <taxon>Endopterygota</taxon>
        <taxon>Hymenoptera</taxon>
        <taxon>Apocrita</taxon>
        <taxon>Aculeata</taxon>
        <taxon>Apoidea</taxon>
        <taxon>Anthophila</taxon>
        <taxon>Apidae</taxon>
        <taxon>Frieseomelitta</taxon>
    </lineage>
</organism>
<dbReference type="Proteomes" id="UP000655588">
    <property type="component" value="Unassembled WGS sequence"/>
</dbReference>
<keyword evidence="6 9" id="KW-1133">Transmembrane helix</keyword>
<sequence>MTTVSINDNVVEVRKLNQYLGAFVVAFLGEITASLGGFALGISLGWNSKASVVLKNYLDATATEIGLIGGILNGGICVGAMSMPFVASRVSRTKIMFWTMPVLLAAWFLMISQRRQKVMLLLVGRFVCGICGGASCVLTPIYVAEIASKETRGRLLAFFQLLLNCGVMYAFYVAHAIDEVKTVWRYSAICGFACLSIAPAILLPESPLHYLSRDDELSAEKSLRWYRGNTYDVQHEISETKRLVLAARSTKIGLKLLKNRRVLRSIATCFGVVVGQHVCGVNMMIFYALTLFDTSGSGELTGSEQTLIVAAVQILVSLSVAFLVDLLGRRILLTLSSLLMGLFLILLGWFFSLRDADPENDDVYSWMSPTWIILFFASFNLGLGPISWSLLGDTLPEQLKTPVVSAAVALGWLISLMATLTFDEMIVSIGGTKVMWLSAAICWLIALFSAIVAKDNTGKSLTEIQRDFRIDPVDDRALEGT</sequence>
<protein>
    <recommendedName>
        <fullName evidence="10">Major facilitator superfamily (MFS) profile domain-containing protein</fullName>
    </recommendedName>
</protein>
<feature type="transmembrane region" description="Helical" evidence="9">
    <location>
        <begin position="20"/>
        <end position="45"/>
    </location>
</feature>
<keyword evidence="8" id="KW-0325">Glycoprotein</keyword>
<keyword evidence="7 9" id="KW-0472">Membrane</keyword>
<evidence type="ECO:0000256" key="7">
    <source>
        <dbReference type="ARBA" id="ARBA00023136"/>
    </source>
</evidence>
<keyword evidence="2" id="KW-0813">Transport</keyword>
<keyword evidence="3" id="KW-1003">Cell membrane</keyword>
<dbReference type="InterPro" id="IPR005828">
    <property type="entry name" value="MFS_sugar_transport-like"/>
</dbReference>
<dbReference type="GO" id="GO:0005886">
    <property type="term" value="C:plasma membrane"/>
    <property type="evidence" value="ECO:0007669"/>
    <property type="project" value="UniProtKB-SubCell"/>
</dbReference>
<dbReference type="PROSITE" id="PS00216">
    <property type="entry name" value="SUGAR_TRANSPORT_1"/>
    <property type="match status" value="1"/>
</dbReference>
<evidence type="ECO:0000256" key="4">
    <source>
        <dbReference type="ARBA" id="ARBA00022597"/>
    </source>
</evidence>
<name>A0A833S952_9HYME</name>
<feature type="transmembrane region" description="Helical" evidence="9">
    <location>
        <begin position="371"/>
        <end position="391"/>
    </location>
</feature>
<feature type="transmembrane region" description="Helical" evidence="9">
    <location>
        <begin position="331"/>
        <end position="351"/>
    </location>
</feature>
<feature type="transmembrane region" description="Helical" evidence="9">
    <location>
        <begin position="434"/>
        <end position="453"/>
    </location>
</feature>
<dbReference type="Gene3D" id="1.20.1250.20">
    <property type="entry name" value="MFS general substrate transporter like domains"/>
    <property type="match status" value="1"/>
</dbReference>
<evidence type="ECO:0000256" key="1">
    <source>
        <dbReference type="ARBA" id="ARBA00004651"/>
    </source>
</evidence>
<evidence type="ECO:0000256" key="6">
    <source>
        <dbReference type="ARBA" id="ARBA00022989"/>
    </source>
</evidence>
<feature type="transmembrane region" description="Helical" evidence="9">
    <location>
        <begin position="403"/>
        <end position="422"/>
    </location>
</feature>
<dbReference type="InterPro" id="IPR003663">
    <property type="entry name" value="Sugar/inositol_transpt"/>
</dbReference>
<dbReference type="SUPFAM" id="SSF103473">
    <property type="entry name" value="MFS general substrate transporter"/>
    <property type="match status" value="1"/>
</dbReference>
<evidence type="ECO:0000256" key="8">
    <source>
        <dbReference type="ARBA" id="ARBA00023180"/>
    </source>
</evidence>
<dbReference type="PROSITE" id="PS50850">
    <property type="entry name" value="MFS"/>
    <property type="match status" value="1"/>
</dbReference>
<keyword evidence="5 9" id="KW-0812">Transmembrane</keyword>
<evidence type="ECO:0000259" key="10">
    <source>
        <dbReference type="PROSITE" id="PS50850"/>
    </source>
</evidence>
<proteinExistence type="predicted"/>
<feature type="transmembrane region" description="Helical" evidence="9">
    <location>
        <begin position="118"/>
        <end position="143"/>
    </location>
</feature>
<dbReference type="Pfam" id="PF00083">
    <property type="entry name" value="Sugar_tr"/>
    <property type="match status" value="1"/>
</dbReference>
<comment type="subcellular location">
    <subcellularLocation>
        <location evidence="1">Cell membrane</location>
        <topology evidence="1">Multi-pass membrane protein</topology>
    </subcellularLocation>
</comment>
<feature type="transmembrane region" description="Helical" evidence="9">
    <location>
        <begin position="183"/>
        <end position="203"/>
    </location>
</feature>
<dbReference type="GO" id="GO:0022857">
    <property type="term" value="F:transmembrane transporter activity"/>
    <property type="evidence" value="ECO:0007669"/>
    <property type="project" value="InterPro"/>
</dbReference>
<feature type="transmembrane region" description="Helical" evidence="9">
    <location>
        <begin position="307"/>
        <end position="324"/>
    </location>
</feature>
<comment type="caution">
    <text evidence="11">The sequence shown here is derived from an EMBL/GenBank/DDBJ whole genome shotgun (WGS) entry which is preliminary data.</text>
</comment>